<accession>A0A533QAP6</accession>
<gene>
    <name evidence="1" type="ORF">JETT_1942</name>
</gene>
<proteinExistence type="predicted"/>
<organism evidence="1 2">
    <name type="scientific">Candidatus Jettenia ecosi</name>
    <dbReference type="NCBI Taxonomy" id="2494326"/>
    <lineage>
        <taxon>Bacteria</taxon>
        <taxon>Pseudomonadati</taxon>
        <taxon>Planctomycetota</taxon>
        <taxon>Candidatus Brocadiia</taxon>
        <taxon>Candidatus Brocadiales</taxon>
        <taxon>Candidatus Brocadiaceae</taxon>
        <taxon>Candidatus Jettenia</taxon>
    </lineage>
</organism>
<name>A0A533QAP6_9BACT</name>
<dbReference type="AlphaFoldDB" id="A0A533QAP6"/>
<dbReference type="EMBL" id="SULG01000036">
    <property type="protein sequence ID" value="TLD41787.1"/>
    <property type="molecule type" value="Genomic_DNA"/>
</dbReference>
<dbReference type="Proteomes" id="UP000319783">
    <property type="component" value="Unassembled WGS sequence"/>
</dbReference>
<reference evidence="1 2" key="1">
    <citation type="submission" date="2019-04" db="EMBL/GenBank/DDBJ databases">
        <title>Genome of a novel bacterium Candidatus Jettenia ecosi reconstructed from metagenome of an anammox bioreactor.</title>
        <authorList>
            <person name="Mardanov A.V."/>
            <person name="Beletsky A.V."/>
            <person name="Ravin N.V."/>
            <person name="Botchkova E.A."/>
            <person name="Litti Y.V."/>
            <person name="Nozhevnikova A.N."/>
        </authorList>
    </citation>
    <scope>NUCLEOTIDE SEQUENCE [LARGE SCALE GENOMIC DNA]</scope>
    <source>
        <strain evidence="1">J2</strain>
    </source>
</reference>
<protein>
    <submittedName>
        <fullName evidence="1">Uncharacterized protein</fullName>
    </submittedName>
</protein>
<evidence type="ECO:0000313" key="1">
    <source>
        <dbReference type="EMBL" id="TLD41787.1"/>
    </source>
</evidence>
<sequence length="39" mass="4672">MISLHKKVPYNRVNNKLRNYKIQKCNPVLNSLEENVIPY</sequence>
<comment type="caution">
    <text evidence="1">The sequence shown here is derived from an EMBL/GenBank/DDBJ whole genome shotgun (WGS) entry which is preliminary data.</text>
</comment>
<evidence type="ECO:0000313" key="2">
    <source>
        <dbReference type="Proteomes" id="UP000319783"/>
    </source>
</evidence>